<reference evidence="1 2" key="1">
    <citation type="submission" date="2020-08" db="EMBL/GenBank/DDBJ databases">
        <title>Genomic Encyclopedia of Type Strains, Phase IV (KMG-IV): sequencing the most valuable type-strain genomes for metagenomic binning, comparative biology and taxonomic classification.</title>
        <authorList>
            <person name="Goeker M."/>
        </authorList>
    </citation>
    <scope>NUCLEOTIDE SEQUENCE [LARGE SCALE GENOMIC DNA]</scope>
    <source>
        <strain evidence="1 2">DSM 26718</strain>
    </source>
</reference>
<gene>
    <name evidence="1" type="ORF">HNQ93_001814</name>
</gene>
<accession>A0A7W9T1K0</accession>
<dbReference type="Proteomes" id="UP000532746">
    <property type="component" value="Unassembled WGS sequence"/>
</dbReference>
<name>A0A7W9T1K0_9BACT</name>
<dbReference type="EMBL" id="JACHGG010000002">
    <property type="protein sequence ID" value="MBB6058968.1"/>
    <property type="molecule type" value="Genomic_DNA"/>
</dbReference>
<dbReference type="RefSeq" id="WP_183402881.1">
    <property type="nucleotide sequence ID" value="NZ_JACHGG010000002.1"/>
</dbReference>
<dbReference type="AlphaFoldDB" id="A0A7W9T1K0"/>
<keyword evidence="2" id="KW-1185">Reference proteome</keyword>
<protein>
    <submittedName>
        <fullName evidence="1">Uncharacterized protein</fullName>
    </submittedName>
</protein>
<organism evidence="1 2">
    <name type="scientific">Hymenobacter luteus</name>
    <dbReference type="NCBI Taxonomy" id="1411122"/>
    <lineage>
        <taxon>Bacteria</taxon>
        <taxon>Pseudomonadati</taxon>
        <taxon>Bacteroidota</taxon>
        <taxon>Cytophagia</taxon>
        <taxon>Cytophagales</taxon>
        <taxon>Hymenobacteraceae</taxon>
        <taxon>Hymenobacter</taxon>
    </lineage>
</organism>
<comment type="caution">
    <text evidence="1">The sequence shown here is derived from an EMBL/GenBank/DDBJ whole genome shotgun (WGS) entry which is preliminary data.</text>
</comment>
<proteinExistence type="predicted"/>
<evidence type="ECO:0000313" key="2">
    <source>
        <dbReference type="Proteomes" id="UP000532746"/>
    </source>
</evidence>
<sequence>MKPLNYFFLPPLRAENMNYYYKYANQEDTLFGEGFAYVEYGENLEPLRQVEDYGRILLYSYINPHTCKQAGTCYLSETDLNQELELPENVIAAATFEQKWLQAQLFSDRLLDIDRRRDLTSSTVQEIIAGRR</sequence>
<evidence type="ECO:0000313" key="1">
    <source>
        <dbReference type="EMBL" id="MBB6058968.1"/>
    </source>
</evidence>